<evidence type="ECO:0000313" key="1">
    <source>
        <dbReference type="EMBL" id="KAJ8645028.1"/>
    </source>
</evidence>
<dbReference type="EMBL" id="CM056810">
    <property type="protein sequence ID" value="KAJ8645028.1"/>
    <property type="molecule type" value="Genomic_DNA"/>
</dbReference>
<accession>A0ACC2MI23</accession>
<sequence length="459" mass="51064">MRSLEPVSSVDSSATSNGDLGLYPISVKTQSGEKLELQLNPGDSVMNLRQFLLEGPETCFFSCYDLILHAKDGSVHRLVDYKEISEVADITAGGCSLEMIYKVSCPTTRELLSLSTLHASLSTSLALQHEKAQERAPGCAVINANEIGASFPLKKRDLMLDYILTLMGRDDNDGFADSSLELLHTQTLALSACTTLVSVEPKLPIETRNYVMKATLSFFALPKDPSDVVDPLINKLVTLVCNPSHKLCCSDDTLPDRFNVGRGDLVVYLPHPMRRMKSLWGNDAEVFKPERWLNNDVVFQPESPLKFTAFQDEAEDNFAIVFAAMGVNMETAQFFKRDFEENVSMERVALFLNLLEKRWVLEDGEPDLPVSWADGSLTECEDKCQKNCSCVAYAYDSMIGCMIWGGDLMDIQQFAKGGVDFNIRLPALELGACSEEYTYARKVVRCKECYKLIGGLFPP</sequence>
<protein>
    <submittedName>
        <fullName evidence="1">Uncharacterized protein</fullName>
    </submittedName>
</protein>
<keyword evidence="2" id="KW-1185">Reference proteome</keyword>
<organism evidence="1 2">
    <name type="scientific">Persea americana</name>
    <name type="common">Avocado</name>
    <dbReference type="NCBI Taxonomy" id="3435"/>
    <lineage>
        <taxon>Eukaryota</taxon>
        <taxon>Viridiplantae</taxon>
        <taxon>Streptophyta</taxon>
        <taxon>Embryophyta</taxon>
        <taxon>Tracheophyta</taxon>
        <taxon>Spermatophyta</taxon>
        <taxon>Magnoliopsida</taxon>
        <taxon>Magnoliidae</taxon>
        <taxon>Laurales</taxon>
        <taxon>Lauraceae</taxon>
        <taxon>Persea</taxon>
    </lineage>
</organism>
<proteinExistence type="predicted"/>
<reference evidence="1 2" key="1">
    <citation type="journal article" date="2022" name="Hortic Res">
        <title>A haplotype resolved chromosomal level avocado genome allows analysis of novel avocado genes.</title>
        <authorList>
            <person name="Nath O."/>
            <person name="Fletcher S.J."/>
            <person name="Hayward A."/>
            <person name="Shaw L.M."/>
            <person name="Masouleh A.K."/>
            <person name="Furtado A."/>
            <person name="Henry R.J."/>
            <person name="Mitter N."/>
        </authorList>
    </citation>
    <scope>NUCLEOTIDE SEQUENCE [LARGE SCALE GENOMIC DNA]</scope>
    <source>
        <strain evidence="2">cv. Hass</strain>
    </source>
</reference>
<dbReference type="Proteomes" id="UP001234297">
    <property type="component" value="Chromosome 2"/>
</dbReference>
<name>A0ACC2MI23_PERAE</name>
<comment type="caution">
    <text evidence="1">The sequence shown here is derived from an EMBL/GenBank/DDBJ whole genome shotgun (WGS) entry which is preliminary data.</text>
</comment>
<evidence type="ECO:0000313" key="2">
    <source>
        <dbReference type="Proteomes" id="UP001234297"/>
    </source>
</evidence>
<gene>
    <name evidence="1" type="ORF">MRB53_006776</name>
</gene>